<reference evidence="2 3" key="1">
    <citation type="journal article" date="2018" name="BMC Genomics">
        <title>The genome of Naegleria lovaniensis, the basis for a comparative approach to unravel pathogenicity factors of the human pathogenic amoeba N. fowleri.</title>
        <authorList>
            <person name="Liechti N."/>
            <person name="Schurch N."/>
            <person name="Bruggmann R."/>
            <person name="Wittwer M."/>
        </authorList>
    </citation>
    <scope>NUCLEOTIDE SEQUENCE [LARGE SCALE GENOMIC DNA]</scope>
    <source>
        <strain evidence="2 3">ATCC 30569</strain>
    </source>
</reference>
<dbReference type="Proteomes" id="UP000816034">
    <property type="component" value="Unassembled WGS sequence"/>
</dbReference>
<accession>A0AA88GVC5</accession>
<name>A0AA88GVC5_NAELO</name>
<dbReference type="PANTHER" id="PTHR43861">
    <property type="entry name" value="TRANS-ACONITATE 2-METHYLTRANSFERASE-RELATED"/>
    <property type="match status" value="1"/>
</dbReference>
<feature type="domain" description="Methyltransferase" evidence="1">
    <location>
        <begin position="32"/>
        <end position="145"/>
    </location>
</feature>
<dbReference type="InterPro" id="IPR025714">
    <property type="entry name" value="Methyltranfer_dom"/>
</dbReference>
<dbReference type="SUPFAM" id="SSF53335">
    <property type="entry name" value="S-adenosyl-L-methionine-dependent methyltransferases"/>
    <property type="match status" value="1"/>
</dbReference>
<gene>
    <name evidence="2" type="ORF">C9374_014162</name>
</gene>
<dbReference type="EMBL" id="PYSW02000007">
    <property type="protein sequence ID" value="KAG2389602.1"/>
    <property type="molecule type" value="Genomic_DNA"/>
</dbReference>
<dbReference type="RefSeq" id="XP_044553594.1">
    <property type="nucleotide sequence ID" value="XM_044690119.1"/>
</dbReference>
<evidence type="ECO:0000259" key="1">
    <source>
        <dbReference type="Pfam" id="PF13847"/>
    </source>
</evidence>
<dbReference type="CDD" id="cd02440">
    <property type="entry name" value="AdoMet_MTases"/>
    <property type="match status" value="1"/>
</dbReference>
<dbReference type="GeneID" id="68106615"/>
<proteinExistence type="predicted"/>
<dbReference type="InterPro" id="IPR029063">
    <property type="entry name" value="SAM-dependent_MTases_sf"/>
</dbReference>
<sequence>MDLESNGTSFARLGQIIMKPIYIFNCDHVRPGDVVLDLGCGGANQLCMLAQMHPSSEFIGLELSDAMIEFAREQVLERKLKNVKIMKGDMSKIYESGLFERNSVDVMVSTCTLHHLSDECHLELTFKEICKVLKKDGCLYLYDLLHVKSNDTIPLLSSLHDEDQDEQYKLDYENSMRAAFHKDSILKVVEQTLQLEYGNVSIHTTFGINFMFCIKRERSNKDDINSIENTEEKIKHLKECLERFKNELKDPSYHKSLKALKTLFRLNGLKSNYL</sequence>
<dbReference type="Pfam" id="PF13847">
    <property type="entry name" value="Methyltransf_31"/>
    <property type="match status" value="1"/>
</dbReference>
<organism evidence="2 3">
    <name type="scientific">Naegleria lovaniensis</name>
    <name type="common">Amoeba</name>
    <dbReference type="NCBI Taxonomy" id="51637"/>
    <lineage>
        <taxon>Eukaryota</taxon>
        <taxon>Discoba</taxon>
        <taxon>Heterolobosea</taxon>
        <taxon>Tetramitia</taxon>
        <taxon>Eutetramitia</taxon>
        <taxon>Vahlkampfiidae</taxon>
        <taxon>Naegleria</taxon>
    </lineage>
</organism>
<dbReference type="PANTHER" id="PTHR43861:SF1">
    <property type="entry name" value="TRANS-ACONITATE 2-METHYLTRANSFERASE"/>
    <property type="match status" value="1"/>
</dbReference>
<keyword evidence="3" id="KW-1185">Reference proteome</keyword>
<comment type="caution">
    <text evidence="2">The sequence shown here is derived from an EMBL/GenBank/DDBJ whole genome shotgun (WGS) entry which is preliminary data.</text>
</comment>
<evidence type="ECO:0000313" key="2">
    <source>
        <dbReference type="EMBL" id="KAG2389602.1"/>
    </source>
</evidence>
<dbReference type="AlphaFoldDB" id="A0AA88GVC5"/>
<evidence type="ECO:0000313" key="3">
    <source>
        <dbReference type="Proteomes" id="UP000816034"/>
    </source>
</evidence>
<protein>
    <recommendedName>
        <fullName evidence="1">Methyltransferase domain-containing protein</fullName>
    </recommendedName>
</protein>
<dbReference type="Gene3D" id="3.40.50.150">
    <property type="entry name" value="Vaccinia Virus protein VP39"/>
    <property type="match status" value="1"/>
</dbReference>